<organism evidence="2 3">
    <name type="scientific">Chryseobacterium cucumeris</name>
    <dbReference type="NCBI Taxonomy" id="1813611"/>
    <lineage>
        <taxon>Bacteria</taxon>
        <taxon>Pseudomonadati</taxon>
        <taxon>Bacteroidota</taxon>
        <taxon>Flavobacteriia</taxon>
        <taxon>Flavobacteriales</taxon>
        <taxon>Weeksellaceae</taxon>
        <taxon>Chryseobacterium group</taxon>
        <taxon>Chryseobacterium</taxon>
    </lineage>
</organism>
<keyword evidence="1" id="KW-0472">Membrane</keyword>
<evidence type="ECO:0000313" key="2">
    <source>
        <dbReference type="EMBL" id="ROH94298.1"/>
    </source>
</evidence>
<dbReference type="EMBL" id="RJTW01000004">
    <property type="protein sequence ID" value="ROH94298.1"/>
    <property type="molecule type" value="Genomic_DNA"/>
</dbReference>
<dbReference type="Proteomes" id="UP000281899">
    <property type="component" value="Unassembled WGS sequence"/>
</dbReference>
<feature type="transmembrane region" description="Helical" evidence="1">
    <location>
        <begin position="47"/>
        <end position="69"/>
    </location>
</feature>
<reference evidence="2 3" key="1">
    <citation type="submission" date="2018-11" db="EMBL/GenBank/DDBJ databases">
        <title>Proposal to divide the Flavobacteriaceae and reorganize its genera based on Amino Acid Identity values calculated from whole genome sequences.</title>
        <authorList>
            <person name="Nicholson A.C."/>
            <person name="Gulvik C.A."/>
            <person name="Whitney A.M."/>
            <person name="Humrighouse B.W."/>
            <person name="Bell M."/>
            <person name="Holmes B."/>
            <person name="Steigerwalt A."/>
            <person name="Villarma A."/>
            <person name="Sheth M."/>
            <person name="Batra D."/>
            <person name="Pryor J."/>
            <person name="Bernardet J.-F."/>
            <person name="Hugo C."/>
            <person name="Kampfer P."/>
            <person name="Newman J."/>
            <person name="Mcquiston J.R."/>
        </authorList>
    </citation>
    <scope>NUCLEOTIDE SEQUENCE [LARGE SCALE GENOMIC DNA]</scope>
    <source>
        <strain evidence="2 3">G0235</strain>
    </source>
</reference>
<evidence type="ECO:0000256" key="1">
    <source>
        <dbReference type="SAM" id="Phobius"/>
    </source>
</evidence>
<sequence>MKIEITQKQLISAHIILFVVSFVFLEYSKMFRMNQKLHWIYSWGHNWWIMFALPTSFWGSLILGGYTLWKVKKNKFLYLFLSFLPILLFLILFFF</sequence>
<keyword evidence="1" id="KW-1133">Transmembrane helix</keyword>
<feature type="transmembrane region" description="Helical" evidence="1">
    <location>
        <begin position="9"/>
        <end position="27"/>
    </location>
</feature>
<evidence type="ECO:0000313" key="3">
    <source>
        <dbReference type="Proteomes" id="UP000281899"/>
    </source>
</evidence>
<keyword evidence="3" id="KW-1185">Reference proteome</keyword>
<comment type="caution">
    <text evidence="2">The sequence shown here is derived from an EMBL/GenBank/DDBJ whole genome shotgun (WGS) entry which is preliminary data.</text>
</comment>
<proteinExistence type="predicted"/>
<name>A0ABX9XAR7_9FLAO</name>
<feature type="transmembrane region" description="Helical" evidence="1">
    <location>
        <begin position="76"/>
        <end position="94"/>
    </location>
</feature>
<gene>
    <name evidence="2" type="ORF">EGI15_07335</name>
</gene>
<keyword evidence="1" id="KW-0812">Transmembrane</keyword>
<accession>A0ABX9XAR7</accession>
<protein>
    <submittedName>
        <fullName evidence="2">Uncharacterized protein</fullName>
    </submittedName>
</protein>